<feature type="region of interest" description="Disordered" evidence="7">
    <location>
        <begin position="902"/>
        <end position="925"/>
    </location>
</feature>
<evidence type="ECO:0000256" key="3">
    <source>
        <dbReference type="ARBA" id="ARBA00022679"/>
    </source>
</evidence>
<accession>A0A813GJ22</accession>
<feature type="region of interest" description="Disordered" evidence="7">
    <location>
        <begin position="1"/>
        <end position="70"/>
    </location>
</feature>
<feature type="region of interest" description="Disordered" evidence="7">
    <location>
        <begin position="405"/>
        <end position="505"/>
    </location>
</feature>
<dbReference type="PANTHER" id="PTHR10629:SF52">
    <property type="entry name" value="DNA (CYTOSINE-5)-METHYLTRANSFERASE 1"/>
    <property type="match status" value="1"/>
</dbReference>
<evidence type="ECO:0000313" key="9">
    <source>
        <dbReference type="Proteomes" id="UP000654075"/>
    </source>
</evidence>
<keyword evidence="2 5" id="KW-0489">Methyltransferase</keyword>
<sequence>MDQAEPAEAAPKEAAEQSSVPSTVRAMDPLAEQAEQALDPAADQAMDQAEPAEAAQKKAGKRKAKLSTAKAKVVAKAKAGAQKKKKAKAKAAVAVASAAAASSETEVKPTLSRGRGRPKGKGKPSLFLKVSRAKAKELDAKSKGTSARRELRLASILQSDEVYSVYDAAAFVSFDTASAQEKAEFPNALASFFAWMSVGPTPKSAKAYTGQAKILMATHSKTIASMNSEDFLKKVKMSQENQKRNNIIAAGLIKFRTYLAERGSLEAPWENRATADSPWMAALDSVKVKIEAHSAAPVSGKGALTAHFAVKQPSQATAGSKSEDATTKSANSSKPASVGRKGAPKRQASKAANRKRAKPEDASGNQVAAENTGEEAASSASSSSSSANCTGVVRAPVEAPVVPAANAPVAPVGKVPNMFQRPSSDKATPLVTESPESSPTPARSGIASFFGGPQKQARVGGRSQVDSANESERSPGPRTEPASKDTPEKVARLAPAPANPEEQNELKILRSVVDAAAKAKDFGEAGRRYAALKNRCAELGCQVPSASCGAKPEADADQPNPAMEEGAAAAGDVDPDADPRDRFEFARGVLRTNFPLQHPKEATEEDDSEILPDEKSLRAGRRARRGQRGEENEEGEEGNGDEDDGEEQRQLGKMKQALAAIPAASFEDIDRFPVVVATFREWLMGRNAIEEEEATNMVKALHDLFTQDEKSFDAMAEAAYVNIVSEDPAHSQAMSYFSEFWAVRKNGPWASAPARAERGLEERFRTTYSIPHHWGIRVVQRVHKEDLVILTGPDGAKHYAESSQLSQLPVLGSHQFLAEKSRLGAMSELDRQEEADRRAKMVAQSVENSEKQLRAERLCQEIDHVVSEALRADAPEHAAKAALEPVLRQFLSCSACGRSASARSTDVDHVKEDGSSTSSAQERVQWRSYDDVPNATEEEIAQYPVILATFHSHGYSYMSGVRKLMELYKKRPTDMATEDFQRLVRLDPENARCNGFLNSAILYFRKFREGEGFLNLLDESKIDPKHLHTCTPDFNRGTGTDQESFEDLQVDMPLEFLMADATADWRQELRETLDEESFIQEDVDAGGRRPIALRISMLPNASDEDWTIWPNILAKYESSVKQDLAEVQSNKREGEAAELFQALKELVEEHGKSPTAMGTRKYLKMVRNTYTRGLLKSIKERAVSKFADFWALHKDGEFPPPKVHALAAGKHKLLDRARVEQAKALAAEWKLPEGWGVKLGKEGNVIKVTGPGRGEVFLSKQAALEAVAKNAKKQSEEAKAALQEQQNKTRISNRVGATLLHQLRSAVLEDKYELAERLLAELQGQKVEPGDAISAEVARPSRAGQMKMIARDVTKPGGKASAKRRAEEAVNPAPLKMRKAMTLQQQQLQEAASCELTLKSGEWRVLGVRVASGEVLPLDAPELATVTPDSAVIVLVYVDEEVRDRKRKSIVESWGLDETWEVTVRFRRSGDMVTAKRSDGKVFMSRHEILCEREREETQNFRPLVAARVQEFEQFLRTARQEGEQIFELKVAESPQLSGLYVKASGGSTSDVSYTKVSCLAPVQDAAVGVTVGRTGSTPLQWLFLNCDTGAGLARTYETSLDSPFETKRLHIAVPVVTDGQSQTLLDVSGWVVPADTVAGRISSMLGKPMGPCCRYCTSNRTRASCFNAYSMSKAEKRALYESRLQDQQQRRADAPRTLPDMMSKMLTKLTQMPFARGQLPKVLLQKQVLRVGTMCSGTDSPALVTKALQKALASMSGSGDHVSFEHVFSVEFDPAKQEFLKANFPNCPHLFQDCKQMGRKRAFDVLTGEPQQIPGGLDVLVAGFSCKDLSMMNSYRKTLSEMGSSGSTLRGCLDYAERYRPRLILLENVWAIAKANTCGFRQVDLVMEGLKARGYAAGYKLMNTCDYYLPQIRHRIWMWAIRIDEHLPPNAGGSEHLARMEWATRRIEPRFNEILRGLEEPCSLHFDDYMLEDDNPEIRAYIQLMKAKGRRCVMNKKKGAKLDWTQKYDSHRTGHDYQYERPYTAVRDAEFLKVLNERETELVDLKCLDILNEQGFDPRTHPMLWELSQSVERVPGTRVRRDRQNYATCILPGMLWHSSRHRWVLGIEKLALQGIFAEDLLDTDFSQKLLGDLAGNAFTTTVCAANLLAAIVCADDLSQFFAAA</sequence>
<evidence type="ECO:0000256" key="6">
    <source>
        <dbReference type="SAM" id="Coils"/>
    </source>
</evidence>
<keyword evidence="9" id="KW-1185">Reference proteome</keyword>
<dbReference type="InterPro" id="IPR029063">
    <property type="entry name" value="SAM-dependent_MTases_sf"/>
</dbReference>
<reference evidence="8" key="1">
    <citation type="submission" date="2021-02" db="EMBL/GenBank/DDBJ databases">
        <authorList>
            <person name="Dougan E. K."/>
            <person name="Rhodes N."/>
            <person name="Thang M."/>
            <person name="Chan C."/>
        </authorList>
    </citation>
    <scope>NUCLEOTIDE SEQUENCE</scope>
</reference>
<dbReference type="PANTHER" id="PTHR10629">
    <property type="entry name" value="CYTOSINE-SPECIFIC METHYLTRANSFERASE"/>
    <property type="match status" value="1"/>
</dbReference>
<dbReference type="GO" id="GO:0005634">
    <property type="term" value="C:nucleus"/>
    <property type="evidence" value="ECO:0007669"/>
    <property type="project" value="TreeGrafter"/>
</dbReference>
<gene>
    <name evidence="8" type="ORF">PGLA1383_LOCUS42289</name>
</gene>
<evidence type="ECO:0000256" key="7">
    <source>
        <dbReference type="SAM" id="MobiDB-lite"/>
    </source>
</evidence>
<dbReference type="SUPFAM" id="SSF53335">
    <property type="entry name" value="S-adenosyl-L-methionine-dependent methyltransferases"/>
    <property type="match status" value="1"/>
</dbReference>
<dbReference type="GO" id="GO:0044027">
    <property type="term" value="P:negative regulation of gene expression via chromosomal CpG island methylation"/>
    <property type="evidence" value="ECO:0007669"/>
    <property type="project" value="TreeGrafter"/>
</dbReference>
<dbReference type="GO" id="GO:0003677">
    <property type="term" value="F:DNA binding"/>
    <property type="evidence" value="ECO:0007669"/>
    <property type="project" value="TreeGrafter"/>
</dbReference>
<dbReference type="EC" id="2.1.1.37" evidence="1"/>
<feature type="region of interest" description="Disordered" evidence="7">
    <location>
        <begin position="314"/>
        <end position="390"/>
    </location>
</feature>
<dbReference type="InterPro" id="IPR001525">
    <property type="entry name" value="C5_MeTfrase"/>
</dbReference>
<dbReference type="Gene3D" id="3.40.50.150">
    <property type="entry name" value="Vaccinia Virus protein VP39"/>
    <property type="match status" value="1"/>
</dbReference>
<name>A0A813GJ22_POLGL</name>
<dbReference type="EMBL" id="CAJNNV010028627">
    <property type="protein sequence ID" value="CAE8625283.1"/>
    <property type="molecule type" value="Genomic_DNA"/>
</dbReference>
<keyword evidence="6" id="KW-0175">Coiled coil</keyword>
<evidence type="ECO:0000256" key="4">
    <source>
        <dbReference type="ARBA" id="ARBA00022691"/>
    </source>
</evidence>
<evidence type="ECO:0000256" key="2">
    <source>
        <dbReference type="ARBA" id="ARBA00022603"/>
    </source>
</evidence>
<dbReference type="Proteomes" id="UP000654075">
    <property type="component" value="Unassembled WGS sequence"/>
</dbReference>
<feature type="compositionally biased region" description="Basic and acidic residues" evidence="7">
    <location>
        <begin position="470"/>
        <end position="491"/>
    </location>
</feature>
<proteinExistence type="inferred from homology"/>
<feature type="region of interest" description="Disordered" evidence="7">
    <location>
        <begin position="543"/>
        <end position="652"/>
    </location>
</feature>
<feature type="compositionally biased region" description="Acidic residues" evidence="7">
    <location>
        <begin position="631"/>
        <end position="646"/>
    </location>
</feature>
<evidence type="ECO:0000256" key="1">
    <source>
        <dbReference type="ARBA" id="ARBA00011975"/>
    </source>
</evidence>
<dbReference type="GO" id="GO:0003886">
    <property type="term" value="F:DNA (cytosine-5-)-methyltransferase activity"/>
    <property type="evidence" value="ECO:0007669"/>
    <property type="project" value="UniProtKB-EC"/>
</dbReference>
<evidence type="ECO:0000313" key="8">
    <source>
        <dbReference type="EMBL" id="CAE8625283.1"/>
    </source>
</evidence>
<keyword evidence="3 5" id="KW-0808">Transferase</keyword>
<comment type="caution">
    <text evidence="8">The sequence shown here is derived from an EMBL/GenBank/DDBJ whole genome shotgun (WGS) entry which is preliminary data.</text>
</comment>
<evidence type="ECO:0000256" key="5">
    <source>
        <dbReference type="PROSITE-ProRule" id="PRU01016"/>
    </source>
</evidence>
<dbReference type="GO" id="GO:0032259">
    <property type="term" value="P:methylation"/>
    <property type="evidence" value="ECO:0007669"/>
    <property type="project" value="UniProtKB-KW"/>
</dbReference>
<feature type="compositionally biased region" description="Low complexity" evidence="7">
    <location>
        <begin position="405"/>
        <end position="416"/>
    </location>
</feature>
<feature type="active site" evidence="5">
    <location>
        <position position="1827"/>
    </location>
</feature>
<keyword evidence="4 5" id="KW-0949">S-adenosyl-L-methionine</keyword>
<feature type="coiled-coil region" evidence="6">
    <location>
        <begin position="1261"/>
        <end position="1325"/>
    </location>
</feature>
<feature type="compositionally biased region" description="Low complexity" evidence="7">
    <location>
        <begin position="376"/>
        <end position="390"/>
    </location>
</feature>
<comment type="similarity">
    <text evidence="5">Belongs to the class I-like SAM-binding methyltransferase superfamily. C5-methyltransferase family.</text>
</comment>
<dbReference type="OrthoDB" id="423221at2759"/>
<feature type="compositionally biased region" description="Basic residues" evidence="7">
    <location>
        <begin position="342"/>
        <end position="357"/>
    </location>
</feature>
<dbReference type="PROSITE" id="PS51679">
    <property type="entry name" value="SAM_MT_C5"/>
    <property type="match status" value="1"/>
</dbReference>
<dbReference type="InterPro" id="IPR050390">
    <property type="entry name" value="C5-Methyltransferase"/>
</dbReference>
<protein>
    <recommendedName>
        <fullName evidence="1">DNA (cytosine-5-)-methyltransferase</fullName>
        <ecNumber evidence="1">2.1.1.37</ecNumber>
    </recommendedName>
</protein>
<feature type="compositionally biased region" description="Basic and acidic residues" evidence="7">
    <location>
        <begin position="905"/>
        <end position="914"/>
    </location>
</feature>
<feature type="region of interest" description="Disordered" evidence="7">
    <location>
        <begin position="103"/>
        <end position="126"/>
    </location>
</feature>
<dbReference type="Pfam" id="PF00145">
    <property type="entry name" value="DNA_methylase"/>
    <property type="match status" value="1"/>
</dbReference>
<organism evidence="8 9">
    <name type="scientific">Polarella glacialis</name>
    <name type="common">Dinoflagellate</name>
    <dbReference type="NCBI Taxonomy" id="89957"/>
    <lineage>
        <taxon>Eukaryota</taxon>
        <taxon>Sar</taxon>
        <taxon>Alveolata</taxon>
        <taxon>Dinophyceae</taxon>
        <taxon>Suessiales</taxon>
        <taxon>Suessiaceae</taxon>
        <taxon>Polarella</taxon>
    </lineage>
</organism>